<name>A0A4R2H752_9ACTN</name>
<dbReference type="EMBL" id="SLWN01000012">
    <property type="protein sequence ID" value="TCO20265.1"/>
    <property type="molecule type" value="Genomic_DNA"/>
</dbReference>
<accession>A0A4R2H752</accession>
<dbReference type="AlphaFoldDB" id="A0A4R2H752"/>
<evidence type="ECO:0000313" key="2">
    <source>
        <dbReference type="EMBL" id="TCO20265.1"/>
    </source>
</evidence>
<keyword evidence="3" id="KW-1185">Reference proteome</keyword>
<feature type="region of interest" description="Disordered" evidence="1">
    <location>
        <begin position="1"/>
        <end position="23"/>
    </location>
</feature>
<sequence>MDAEPTCQRRLSPPETSTLSDGNPALAGNWKDLFRAASWRLRPPNIPYPGRSSAPVSGRRAVQSNAHVFGGVSWPSWRCFQSAHHVVHLREVSREFGANTRLASTRLIVKRMSSCRELWHTKPSGGAGRFG</sequence>
<reference evidence="2 3" key="1">
    <citation type="journal article" date="2015" name="Stand. Genomic Sci.">
        <title>Genomic Encyclopedia of Bacterial and Archaeal Type Strains, Phase III: the genomes of soil and plant-associated and newly described type strains.</title>
        <authorList>
            <person name="Whitman W.B."/>
            <person name="Woyke T."/>
            <person name="Klenk H.P."/>
            <person name="Zhou Y."/>
            <person name="Lilburn T.G."/>
            <person name="Beck B.J."/>
            <person name="De Vos P."/>
            <person name="Vandamme P."/>
            <person name="Eisen J.A."/>
            <person name="Garrity G."/>
            <person name="Hugenholtz P."/>
            <person name="Kyrpides N.C."/>
        </authorList>
    </citation>
    <scope>NUCLEOTIDE SEQUENCE [LARGE SCALE GENOMIC DNA]</scope>
    <source>
        <strain evidence="2 3">VKM Ac-2572</strain>
    </source>
</reference>
<dbReference type="Proteomes" id="UP000294508">
    <property type="component" value="Unassembled WGS sequence"/>
</dbReference>
<proteinExistence type="predicted"/>
<gene>
    <name evidence="2" type="ORF">EV652_11211</name>
</gene>
<comment type="caution">
    <text evidence="2">The sequence shown here is derived from an EMBL/GenBank/DDBJ whole genome shotgun (WGS) entry which is preliminary data.</text>
</comment>
<organism evidence="2 3">
    <name type="scientific">Kribbella steppae</name>
    <dbReference type="NCBI Taxonomy" id="2512223"/>
    <lineage>
        <taxon>Bacteria</taxon>
        <taxon>Bacillati</taxon>
        <taxon>Actinomycetota</taxon>
        <taxon>Actinomycetes</taxon>
        <taxon>Propionibacteriales</taxon>
        <taxon>Kribbellaceae</taxon>
        <taxon>Kribbella</taxon>
    </lineage>
</organism>
<protein>
    <submittedName>
        <fullName evidence="2">Uncharacterized protein</fullName>
    </submittedName>
</protein>
<evidence type="ECO:0000256" key="1">
    <source>
        <dbReference type="SAM" id="MobiDB-lite"/>
    </source>
</evidence>
<evidence type="ECO:0000313" key="3">
    <source>
        <dbReference type="Proteomes" id="UP000294508"/>
    </source>
</evidence>